<keyword evidence="3" id="KW-1185">Reference proteome</keyword>
<organism evidence="2 3">
    <name type="scientific">Laodelphax striatellus</name>
    <name type="common">Small brown planthopper</name>
    <name type="synonym">Delphax striatella</name>
    <dbReference type="NCBI Taxonomy" id="195883"/>
    <lineage>
        <taxon>Eukaryota</taxon>
        <taxon>Metazoa</taxon>
        <taxon>Ecdysozoa</taxon>
        <taxon>Arthropoda</taxon>
        <taxon>Hexapoda</taxon>
        <taxon>Insecta</taxon>
        <taxon>Pterygota</taxon>
        <taxon>Neoptera</taxon>
        <taxon>Paraneoptera</taxon>
        <taxon>Hemiptera</taxon>
        <taxon>Auchenorrhyncha</taxon>
        <taxon>Fulgoroidea</taxon>
        <taxon>Delphacidae</taxon>
        <taxon>Criomorphinae</taxon>
        <taxon>Laodelphax</taxon>
    </lineage>
</organism>
<accession>A0A482XGL0</accession>
<dbReference type="PROSITE" id="PS50017">
    <property type="entry name" value="DEATH_DOMAIN"/>
    <property type="match status" value="1"/>
</dbReference>
<dbReference type="AlphaFoldDB" id="A0A482XGL0"/>
<dbReference type="Pfam" id="PF00531">
    <property type="entry name" value="Death"/>
    <property type="match status" value="1"/>
</dbReference>
<dbReference type="EMBL" id="QKKF02010319">
    <property type="protein sequence ID" value="RZF44847.1"/>
    <property type="molecule type" value="Genomic_DNA"/>
</dbReference>
<comment type="caution">
    <text evidence="2">The sequence shown here is derived from an EMBL/GenBank/DDBJ whole genome shotgun (WGS) entry which is preliminary data.</text>
</comment>
<dbReference type="Proteomes" id="UP000291343">
    <property type="component" value="Unassembled WGS sequence"/>
</dbReference>
<dbReference type="SUPFAM" id="SSF47986">
    <property type="entry name" value="DEATH domain"/>
    <property type="match status" value="1"/>
</dbReference>
<dbReference type="InterPro" id="IPR011029">
    <property type="entry name" value="DEATH-like_dom_sf"/>
</dbReference>
<feature type="domain" description="Death" evidence="1">
    <location>
        <begin position="168"/>
        <end position="244"/>
    </location>
</feature>
<dbReference type="GO" id="GO:0007165">
    <property type="term" value="P:signal transduction"/>
    <property type="evidence" value="ECO:0007669"/>
    <property type="project" value="InterPro"/>
</dbReference>
<protein>
    <recommendedName>
        <fullName evidence="1">Death domain-containing protein</fullName>
    </recommendedName>
</protein>
<evidence type="ECO:0000259" key="1">
    <source>
        <dbReference type="PROSITE" id="PS50017"/>
    </source>
</evidence>
<dbReference type="Gene3D" id="1.10.533.10">
    <property type="entry name" value="Death Domain, Fas"/>
    <property type="match status" value="1"/>
</dbReference>
<reference evidence="2 3" key="1">
    <citation type="journal article" date="2017" name="Gigascience">
        <title>Genome sequence of the small brown planthopper, Laodelphax striatellus.</title>
        <authorList>
            <person name="Zhu J."/>
            <person name="Jiang F."/>
            <person name="Wang X."/>
            <person name="Yang P."/>
            <person name="Bao Y."/>
            <person name="Zhao W."/>
            <person name="Wang W."/>
            <person name="Lu H."/>
            <person name="Wang Q."/>
            <person name="Cui N."/>
            <person name="Li J."/>
            <person name="Chen X."/>
            <person name="Luo L."/>
            <person name="Yu J."/>
            <person name="Kang L."/>
            <person name="Cui F."/>
        </authorList>
    </citation>
    <scope>NUCLEOTIDE SEQUENCE [LARGE SCALE GENOMIC DNA]</scope>
    <source>
        <strain evidence="2">Lst14</strain>
    </source>
</reference>
<dbReference type="FunCoup" id="A0A482XGL0">
    <property type="interactions" value="36"/>
</dbReference>
<dbReference type="InParanoid" id="A0A482XGL0"/>
<sequence length="248" mass="28127">MTGVEKSKKSLFRSFQTKATAVFHGVAELVTDAVPSRPRSSIDNEKISTFDQDANTDPVKRFVDEQSNLKCDAQHIHKKFSKKKKNNKGSKSPEFTYTANHNVTNISYSNNVHIGPTLNQEFKTCDHTKVSENHGNEKDYRPPVVLTDEIRCLFVDSTPCTKDHILHLESHIGKNWKSLGLSLKFSPGQLEQLATNYKQQEEVIFQMLLQWTQEFTDDATLGTLATALWGCDEKDAVLRLSQFKFSES</sequence>
<dbReference type="STRING" id="195883.A0A482XGL0"/>
<dbReference type="OrthoDB" id="535509at2759"/>
<evidence type="ECO:0000313" key="3">
    <source>
        <dbReference type="Proteomes" id="UP000291343"/>
    </source>
</evidence>
<evidence type="ECO:0000313" key="2">
    <source>
        <dbReference type="EMBL" id="RZF44847.1"/>
    </source>
</evidence>
<dbReference type="CDD" id="cd01670">
    <property type="entry name" value="Death"/>
    <property type="match status" value="1"/>
</dbReference>
<dbReference type="SMR" id="A0A482XGL0"/>
<name>A0A482XGL0_LAOST</name>
<gene>
    <name evidence="2" type="ORF">LSTR_LSTR000799</name>
</gene>
<proteinExistence type="predicted"/>
<dbReference type="InterPro" id="IPR000488">
    <property type="entry name" value="Death_dom"/>
</dbReference>